<dbReference type="KEGG" id="fek:C1H87_23220"/>
<dbReference type="RefSeq" id="WP_102758114.1">
    <property type="nucleotide sequence ID" value="NZ_CP025791.1"/>
</dbReference>
<dbReference type="AlphaFoldDB" id="A0A2K9PWL5"/>
<proteinExistence type="predicted"/>
<sequence>MKSLDYAPSDVSHHTFYARLLIGELNATPKQVYLQIVEKFSKSCIEGFTLEYSEIPFLFQQTNVLIPNFK</sequence>
<accession>A0A2K9PWL5</accession>
<evidence type="ECO:0000313" key="1">
    <source>
        <dbReference type="EMBL" id="AUP81472.1"/>
    </source>
</evidence>
<dbReference type="EMBL" id="CP025791">
    <property type="protein sequence ID" value="AUP81472.1"/>
    <property type="molecule type" value="Genomic_DNA"/>
</dbReference>
<evidence type="ECO:0000313" key="2">
    <source>
        <dbReference type="Proteomes" id="UP000235826"/>
    </source>
</evidence>
<gene>
    <name evidence="1" type="ORF">C1H87_23220</name>
</gene>
<protein>
    <submittedName>
        <fullName evidence="1">Uncharacterized protein</fullName>
    </submittedName>
</protein>
<organism evidence="1 2">
    <name type="scientific">Flavivirga eckloniae</name>
    <dbReference type="NCBI Taxonomy" id="1803846"/>
    <lineage>
        <taxon>Bacteria</taxon>
        <taxon>Pseudomonadati</taxon>
        <taxon>Bacteroidota</taxon>
        <taxon>Flavobacteriia</taxon>
        <taxon>Flavobacteriales</taxon>
        <taxon>Flavobacteriaceae</taxon>
        <taxon>Flavivirga</taxon>
    </lineage>
</organism>
<reference evidence="1 2" key="1">
    <citation type="submission" date="2018-01" db="EMBL/GenBank/DDBJ databases">
        <title>Complete genome sequence of Flavivirga eckloniae ECD14 isolated from seaweed Ecklonia cava.</title>
        <authorList>
            <person name="Lee J.H."/>
            <person name="Baik K.S."/>
            <person name="Seong C.N."/>
        </authorList>
    </citation>
    <scope>NUCLEOTIDE SEQUENCE [LARGE SCALE GENOMIC DNA]</scope>
    <source>
        <strain evidence="1 2">ECD14</strain>
    </source>
</reference>
<keyword evidence="2" id="KW-1185">Reference proteome</keyword>
<name>A0A2K9PWL5_9FLAO</name>
<dbReference type="Proteomes" id="UP000235826">
    <property type="component" value="Chromosome"/>
</dbReference>